<dbReference type="EC" id="3.2.1.24" evidence="3"/>
<dbReference type="FunFam" id="3.20.110.10:FF:000002">
    <property type="entry name" value="alpha-mannosidase 2C1 isoform X1"/>
    <property type="match status" value="1"/>
</dbReference>
<name>A0A507ATT0_9PEZI</name>
<evidence type="ECO:0000256" key="2">
    <source>
        <dbReference type="ARBA" id="ARBA00009792"/>
    </source>
</evidence>
<dbReference type="Pfam" id="PF09261">
    <property type="entry name" value="Alpha-mann_mid"/>
    <property type="match status" value="1"/>
</dbReference>
<reference evidence="11 12" key="1">
    <citation type="submission" date="2019-06" db="EMBL/GenBank/DDBJ databases">
        <title>Draft genome sequence of the filamentous fungus Phialemoniopsis curvata isolated from diesel fuel.</title>
        <authorList>
            <person name="Varaljay V.A."/>
            <person name="Lyon W.J."/>
            <person name="Crouch A.L."/>
            <person name="Drake C.E."/>
            <person name="Hollomon J.M."/>
            <person name="Nadeau L.J."/>
            <person name="Nunn H.S."/>
            <person name="Stevenson B.S."/>
            <person name="Bojanowski C.L."/>
            <person name="Crookes-Goodson W.J."/>
        </authorList>
    </citation>
    <scope>NUCLEOTIDE SEQUENCE [LARGE SCALE GENOMIC DNA]</scope>
    <source>
        <strain evidence="11 12">D216</strain>
    </source>
</reference>
<protein>
    <recommendedName>
        <fullName evidence="8">Alpha-mannosidase</fullName>
        <ecNumber evidence="3">3.2.1.24</ecNumber>
    </recommendedName>
</protein>
<dbReference type="GO" id="GO:0030246">
    <property type="term" value="F:carbohydrate binding"/>
    <property type="evidence" value="ECO:0007669"/>
    <property type="project" value="InterPro"/>
</dbReference>
<dbReference type="PANTHER" id="PTHR46017:SF1">
    <property type="entry name" value="ALPHA-MANNOSIDASE 2C1"/>
    <property type="match status" value="1"/>
</dbReference>
<dbReference type="EMBL" id="SKBQ01000002">
    <property type="protein sequence ID" value="TPX14225.1"/>
    <property type="molecule type" value="Genomic_DNA"/>
</dbReference>
<dbReference type="Pfam" id="PF07748">
    <property type="entry name" value="Glyco_hydro_38C"/>
    <property type="match status" value="1"/>
</dbReference>
<dbReference type="FunFam" id="2.70.98.30:FF:000001">
    <property type="entry name" value="alpha-mannosidase 2C1 isoform X2"/>
    <property type="match status" value="1"/>
</dbReference>
<dbReference type="Gene3D" id="3.20.110.10">
    <property type="entry name" value="Glycoside hydrolase 38, N terminal domain"/>
    <property type="match status" value="1"/>
</dbReference>
<evidence type="ECO:0000256" key="7">
    <source>
        <dbReference type="ARBA" id="ARBA00054985"/>
    </source>
</evidence>
<evidence type="ECO:0000313" key="11">
    <source>
        <dbReference type="EMBL" id="TPX14225.1"/>
    </source>
</evidence>
<keyword evidence="12" id="KW-1185">Reference proteome</keyword>
<dbReference type="InterPro" id="IPR011330">
    <property type="entry name" value="Glyco_hydro/deAcase_b/a-brl"/>
</dbReference>
<dbReference type="GO" id="GO:0006013">
    <property type="term" value="P:mannose metabolic process"/>
    <property type="evidence" value="ECO:0007669"/>
    <property type="project" value="InterPro"/>
</dbReference>
<dbReference type="InterPro" id="IPR000602">
    <property type="entry name" value="Glyco_hydro_38_N"/>
</dbReference>
<sequence length="1213" mass="135713">MDTRTSGSAMHSVLPLHSSAHTPPSNPAKRGSTVRRLVRAGQGQAPQLGGRNCVVLQCVSRATPGPSGQLSQTTVEAFETENNASEQPIESLSDTEAVDTAKHLAEAEIEAGSYVLLPIKFHNSTAVVNFDFENMGGGHKLPPGAVEARYPLRPTKPKGKLIPKIYKDRIESFYKEGQYEKYNLRAMMFEGAAVGEKYVQLSSWAAPDLTRPKFKEATSHKFEPAKVGDWFGPSWATHWFKIEVTVPSELRDKERLEFHWDADTEGMVWSQGGDPLQGLTGGGERVEWILPDSFRDGKSHTFYIEMACNGMFGTGEGIQPPDPNKQFKLKTADIVAVNLQARGLFIDSWIIGDAAREFPENSRQQHQALVVINRIVDTFELGNKDSIIECRKIAQEYIGKHVDSAKVYQSGTTPEVFGVGHCHIDTCWLWPWAETRRKTARSWTNQCNLMDQYPELNFVVSQAQQYKWLKEDYPYVYERLSKKVKEGQFHPIGGSWVEHDTNMPSGESLVRQFLYGQRFFEGHFGKRCETFWLPDTFGYSSQLPQLCRLAGMGRFLTQKLSWNNINNFPHTSFNWVALDGTQVLCHMPPSETYTADAHFGDVKRSIENHKSMDADHTSLLVFGKGDGGGGPTWEHLEKLRRCRGMADTVGLLPTVHMGNTVDDFFAQLETKADKLPTWNGELYFELHRGTYTTQANNKLNNRKGEFILRDIEMLATFASLKDSSFKYPKKEIDFMWEAVLLCQFHDCLPGSSIEMCYDDSDELYAEVFKTAKRVLNDIYKALGVSDQPAIAGATEVALNTLPWHRREVVDTADGKGAIASGAGNLLTLEPIQAAGEPAVSINEVNKGVFVMQNDQLRVQIEDGVITSLFDRKADREVLAKGGKANQYVIFDDKPLYWQAWDVEVFHLESRKELASGPSEISEDKGHRVSVVTKTKISELSSLVTTISLSAAIEGELSSVEVTCDVDWHESMKFLKVEFPVDITNDEASYETQYGLVRRPTHYNTTWDMAKFEVCCHKFADLSEHGYGVSVLNDSKYGFATSGNVMRLSLLRSPKAPDAHADMGAHHIRWAILPHAGRLGAATVRKGYEFNNKLKVLSAPDPQAVAATGLVGRCPVRLAGDASLVLDCVKRGEDDEDVGRDEGIPRRKGRSVVLRLYDSLGGRSRGVVETSYDVRKVFKTNVLEDDLEEVPVDEHGRFAIELHAFEVATYRLQL</sequence>
<keyword evidence="6" id="KW-0326">Glycosidase</keyword>
<dbReference type="GO" id="GO:0009313">
    <property type="term" value="P:oligosaccharide catabolic process"/>
    <property type="evidence" value="ECO:0007669"/>
    <property type="project" value="TreeGrafter"/>
</dbReference>
<accession>A0A507ATT0</accession>
<dbReference type="Pfam" id="PF01074">
    <property type="entry name" value="Glyco_hydro_38N"/>
    <property type="match status" value="1"/>
</dbReference>
<dbReference type="Pfam" id="PF22907">
    <property type="entry name" value="Ams1-like_1st"/>
    <property type="match status" value="1"/>
</dbReference>
<dbReference type="Gene3D" id="1.20.1270.50">
    <property type="entry name" value="Glycoside hydrolase family 38, central domain"/>
    <property type="match status" value="1"/>
</dbReference>
<evidence type="ECO:0000259" key="10">
    <source>
        <dbReference type="SMART" id="SM00872"/>
    </source>
</evidence>
<dbReference type="FunFam" id="1.20.1270.50:FF:000004">
    <property type="entry name" value="alpha-mannosidase 2C1 isoform X1"/>
    <property type="match status" value="1"/>
</dbReference>
<comment type="caution">
    <text evidence="11">The sequence shown here is derived from an EMBL/GenBank/DDBJ whole genome shotgun (WGS) entry which is preliminary data.</text>
</comment>
<dbReference type="InterPro" id="IPR015341">
    <property type="entry name" value="Glyco_hydro_38_cen"/>
</dbReference>
<evidence type="ECO:0000256" key="8">
    <source>
        <dbReference type="ARBA" id="ARBA00071615"/>
    </source>
</evidence>
<dbReference type="Proteomes" id="UP000319257">
    <property type="component" value="Unassembled WGS sequence"/>
</dbReference>
<dbReference type="SMART" id="SM00872">
    <property type="entry name" value="Alpha-mann_mid"/>
    <property type="match status" value="1"/>
</dbReference>
<evidence type="ECO:0000256" key="5">
    <source>
        <dbReference type="ARBA" id="ARBA00022801"/>
    </source>
</evidence>
<dbReference type="GO" id="GO:0000329">
    <property type="term" value="C:fungal-type vacuole membrane"/>
    <property type="evidence" value="ECO:0007669"/>
    <property type="project" value="TreeGrafter"/>
</dbReference>
<dbReference type="RefSeq" id="XP_030995936.1">
    <property type="nucleotide sequence ID" value="XM_031140802.1"/>
</dbReference>
<dbReference type="InterPro" id="IPR028995">
    <property type="entry name" value="Glyco_hydro_57/38_cen_sf"/>
</dbReference>
<evidence type="ECO:0000256" key="6">
    <source>
        <dbReference type="ARBA" id="ARBA00023295"/>
    </source>
</evidence>
<gene>
    <name evidence="11" type="ORF">E0L32_000619</name>
</gene>
<evidence type="ECO:0000256" key="4">
    <source>
        <dbReference type="ARBA" id="ARBA00022723"/>
    </source>
</evidence>
<dbReference type="FunCoup" id="A0A507ATT0">
    <property type="interactions" value="242"/>
</dbReference>
<dbReference type="InParanoid" id="A0A507ATT0"/>
<comment type="catalytic activity">
    <reaction evidence="1">
        <text>Hydrolysis of terminal, non-reducing alpha-D-mannose residues in alpha-D-mannosides.</text>
        <dbReference type="EC" id="3.2.1.24"/>
    </reaction>
</comment>
<dbReference type="AlphaFoldDB" id="A0A507ATT0"/>
<dbReference type="InterPro" id="IPR011682">
    <property type="entry name" value="Glyco_hydro_38_C"/>
</dbReference>
<dbReference type="Gene3D" id="2.70.98.30">
    <property type="entry name" value="Golgi alpha-mannosidase II, domain 4"/>
    <property type="match status" value="1"/>
</dbReference>
<dbReference type="Pfam" id="PF17677">
    <property type="entry name" value="Glyco_hydro38C2"/>
    <property type="match status" value="1"/>
</dbReference>
<dbReference type="CDD" id="cd10812">
    <property type="entry name" value="GH38N_AMII_ScAms1_like"/>
    <property type="match status" value="1"/>
</dbReference>
<evidence type="ECO:0000256" key="9">
    <source>
        <dbReference type="SAM" id="MobiDB-lite"/>
    </source>
</evidence>
<dbReference type="SUPFAM" id="SSF88688">
    <property type="entry name" value="Families 57/38 glycoside transferase middle domain"/>
    <property type="match status" value="1"/>
</dbReference>
<evidence type="ECO:0000256" key="1">
    <source>
        <dbReference type="ARBA" id="ARBA00000365"/>
    </source>
</evidence>
<dbReference type="InterPro" id="IPR011013">
    <property type="entry name" value="Gal_mutarotase_sf_dom"/>
</dbReference>
<dbReference type="InterPro" id="IPR027291">
    <property type="entry name" value="Glyco_hydro_38_N_sf"/>
</dbReference>
<evidence type="ECO:0000313" key="12">
    <source>
        <dbReference type="Proteomes" id="UP000319257"/>
    </source>
</evidence>
<comment type="function">
    <text evidence="7">Degrades free oligosaccharides in the vacuole.</text>
</comment>
<feature type="domain" description="Glycoside hydrolase family 38 central" evidence="10">
    <location>
        <begin position="685"/>
        <end position="764"/>
    </location>
</feature>
<dbReference type="InterPro" id="IPR037094">
    <property type="entry name" value="Glyco_hydro_38_cen_sf"/>
</dbReference>
<dbReference type="SUPFAM" id="SSF74650">
    <property type="entry name" value="Galactose mutarotase-like"/>
    <property type="match status" value="1"/>
</dbReference>
<dbReference type="STRING" id="1093900.A0A507ATT0"/>
<proteinExistence type="inferred from homology"/>
<keyword evidence="5" id="KW-0378">Hydrolase</keyword>
<dbReference type="OrthoDB" id="10261055at2759"/>
<comment type="similarity">
    <text evidence="2">Belongs to the glycosyl hydrolase 38 family.</text>
</comment>
<dbReference type="InterPro" id="IPR041147">
    <property type="entry name" value="GH38_C"/>
</dbReference>
<dbReference type="InterPro" id="IPR054723">
    <property type="entry name" value="Ams1-like_N"/>
</dbReference>
<keyword evidence="4" id="KW-0479">Metal-binding</keyword>
<dbReference type="PANTHER" id="PTHR46017">
    <property type="entry name" value="ALPHA-MANNOSIDASE 2C1"/>
    <property type="match status" value="1"/>
</dbReference>
<dbReference type="GO" id="GO:0004559">
    <property type="term" value="F:alpha-mannosidase activity"/>
    <property type="evidence" value="ECO:0007669"/>
    <property type="project" value="UniProtKB-EC"/>
</dbReference>
<feature type="region of interest" description="Disordered" evidence="9">
    <location>
        <begin position="1"/>
        <end position="34"/>
    </location>
</feature>
<dbReference type="GeneID" id="41968066"/>
<organism evidence="11 12">
    <name type="scientific">Thyridium curvatum</name>
    <dbReference type="NCBI Taxonomy" id="1093900"/>
    <lineage>
        <taxon>Eukaryota</taxon>
        <taxon>Fungi</taxon>
        <taxon>Dikarya</taxon>
        <taxon>Ascomycota</taxon>
        <taxon>Pezizomycotina</taxon>
        <taxon>Sordariomycetes</taxon>
        <taxon>Sordariomycetidae</taxon>
        <taxon>Thyridiales</taxon>
        <taxon>Thyridiaceae</taxon>
        <taxon>Thyridium</taxon>
    </lineage>
</organism>
<dbReference type="GO" id="GO:0046872">
    <property type="term" value="F:metal ion binding"/>
    <property type="evidence" value="ECO:0007669"/>
    <property type="project" value="UniProtKB-KW"/>
</dbReference>
<dbReference type="SUPFAM" id="SSF88713">
    <property type="entry name" value="Glycoside hydrolase/deacetylase"/>
    <property type="match status" value="1"/>
</dbReference>
<evidence type="ECO:0000256" key="3">
    <source>
        <dbReference type="ARBA" id="ARBA00012752"/>
    </source>
</evidence>